<organism evidence="5">
    <name type="scientific">freshwater metagenome</name>
    <dbReference type="NCBI Taxonomy" id="449393"/>
    <lineage>
        <taxon>unclassified sequences</taxon>
        <taxon>metagenomes</taxon>
        <taxon>ecological metagenomes</taxon>
    </lineage>
</organism>
<evidence type="ECO:0000313" key="5">
    <source>
        <dbReference type="EMBL" id="CAB5104847.1"/>
    </source>
</evidence>
<dbReference type="Pfam" id="PF11927">
    <property type="entry name" value="HODM_asu-like"/>
    <property type="match status" value="1"/>
</dbReference>
<reference evidence="5" key="1">
    <citation type="submission" date="2020-05" db="EMBL/GenBank/DDBJ databases">
        <authorList>
            <person name="Chiriac C."/>
            <person name="Salcher M."/>
            <person name="Ghai R."/>
            <person name="Kavagutti S V."/>
        </authorList>
    </citation>
    <scope>NUCLEOTIDE SEQUENCE</scope>
</reference>
<dbReference type="EMBL" id="CAEZWC010000001">
    <property type="protein sequence ID" value="CAB4639904.1"/>
    <property type="molecule type" value="Genomic_DNA"/>
</dbReference>
<dbReference type="EMBL" id="CAEZUH010000023">
    <property type="protein sequence ID" value="CAB4590233.1"/>
    <property type="molecule type" value="Genomic_DNA"/>
</dbReference>
<evidence type="ECO:0000313" key="4">
    <source>
        <dbReference type="EMBL" id="CAB4639904.1"/>
    </source>
</evidence>
<accession>A0A6J7VN84</accession>
<gene>
    <name evidence="1" type="ORF">UFOPK1508_00382</name>
    <name evidence="2" type="ORF">UFOPK1599_00234</name>
    <name evidence="3" type="ORF">UFOPK1798_00393</name>
    <name evidence="4" type="ORF">UFOPK2179_00012</name>
    <name evidence="5" type="ORF">UFOPK4420_00157</name>
</gene>
<dbReference type="EMBL" id="CAEZSW010000028">
    <property type="protein sequence ID" value="CAB4550481.1"/>
    <property type="molecule type" value="Genomic_DNA"/>
</dbReference>
<evidence type="ECO:0000313" key="2">
    <source>
        <dbReference type="EMBL" id="CAB4556348.1"/>
    </source>
</evidence>
<dbReference type="EMBL" id="CAFBRU010000009">
    <property type="protein sequence ID" value="CAB5104847.1"/>
    <property type="molecule type" value="Genomic_DNA"/>
</dbReference>
<evidence type="ECO:0000313" key="1">
    <source>
        <dbReference type="EMBL" id="CAB4550481.1"/>
    </source>
</evidence>
<sequence length="282" mass="32649">MNNQFAYPPTSDGKPFRLSMGLRELDPANWIEGGSDLVDQLTDRSKILVENRNQVVQIQPDHNVAIDYFVAKIVENLAKFHPQYKVSDSKITHLESKITVDLAEDNPLVQLSRVIAEDLCLLQFKNNAWQLVAAVVIFPSRWNLLEKIGKNLDQIHTPVPGYNQALQPFMTDTFNKIKPDRPVWRKNWSLHETSLLHEPVYKSSPASVENYWWRTERQTLTALEDGKYILFTIRNRSEPFKWIKSDPVAAGQFAKTLATLSPEMLQYKHLVEKREEFISYLN</sequence>
<protein>
    <submittedName>
        <fullName evidence="5">Unannotated protein</fullName>
    </submittedName>
</protein>
<dbReference type="EMBL" id="CAEZTE010000006">
    <property type="protein sequence ID" value="CAB4556348.1"/>
    <property type="molecule type" value="Genomic_DNA"/>
</dbReference>
<proteinExistence type="predicted"/>
<dbReference type="InterPro" id="IPR021848">
    <property type="entry name" value="HODM_asu-like"/>
</dbReference>
<name>A0A6J7VN84_9ZZZZ</name>
<dbReference type="AlphaFoldDB" id="A0A6J7VN84"/>
<evidence type="ECO:0000313" key="3">
    <source>
        <dbReference type="EMBL" id="CAB4590233.1"/>
    </source>
</evidence>